<proteinExistence type="predicted"/>
<protein>
    <submittedName>
        <fullName evidence="2">Uncharacterized protein</fullName>
    </submittedName>
</protein>
<dbReference type="AlphaFoldDB" id="U3BCN0"/>
<feature type="region of interest" description="Disordered" evidence="1">
    <location>
        <begin position="1"/>
        <end position="39"/>
    </location>
</feature>
<evidence type="ECO:0000313" key="2">
    <source>
        <dbReference type="EMBL" id="GAD64548.1"/>
    </source>
</evidence>
<name>U3BCN0_AQUA1</name>
<dbReference type="EMBL" id="BATI01000040">
    <property type="protein sequence ID" value="GAD64548.1"/>
    <property type="molecule type" value="Genomic_DNA"/>
</dbReference>
<gene>
    <name evidence="2" type="ORF">PA6_040_00130</name>
</gene>
<evidence type="ECO:0000313" key="3">
    <source>
        <dbReference type="Proteomes" id="UP000016560"/>
    </source>
</evidence>
<organism evidence="2 3">
    <name type="scientific">Aquipseudomonas alcaligenes (strain ATCC 14909 / DSM 50342 / CCUG 1425 / JCM 20561 / NBRC 14159 / NCIMB 9945 / NCTC 10367 / 1577)</name>
    <name type="common">Pseudomonas alcaligenes</name>
    <dbReference type="NCBI Taxonomy" id="1215092"/>
    <lineage>
        <taxon>Bacteria</taxon>
        <taxon>Pseudomonadati</taxon>
        <taxon>Pseudomonadota</taxon>
        <taxon>Gammaproteobacteria</taxon>
        <taxon>Pseudomonadales</taxon>
        <taxon>Pseudomonadaceae</taxon>
        <taxon>Aquipseudomonas</taxon>
    </lineage>
</organism>
<reference evidence="2" key="1">
    <citation type="submission" date="2024-09" db="EMBL/GenBank/DDBJ databases">
        <title>Whole genome shotgun sequence of Pseudomonas alcaligenes NBRC 14159.</title>
        <authorList>
            <person name="Yoshida I."/>
            <person name="Hosoyama A."/>
            <person name="Tsuchikane K."/>
            <person name="Noguchi M."/>
            <person name="Hirakata S."/>
            <person name="Ando Y."/>
            <person name="Ohji S."/>
            <person name="Yamazoe A."/>
            <person name="Yamazaki S."/>
            <person name="Fujita N."/>
        </authorList>
    </citation>
    <scope>NUCLEOTIDE SEQUENCE</scope>
    <source>
        <strain evidence="2">NBRC 14159</strain>
    </source>
</reference>
<comment type="caution">
    <text evidence="2">The sequence shown here is derived from an EMBL/GenBank/DDBJ whole genome shotgun (WGS) entry which is preliminary data.</text>
</comment>
<dbReference type="Proteomes" id="UP000016560">
    <property type="component" value="Unassembled WGS sequence"/>
</dbReference>
<accession>U3BCN0</accession>
<keyword evidence="3" id="KW-1185">Reference proteome</keyword>
<sequence length="61" mass="6608">MQDAGKSPGRRIEGSIVPTAIPRSNHPKSRYSGSASRQKGDAKAEIQIFIYKSNYASVTAQ</sequence>
<evidence type="ECO:0000256" key="1">
    <source>
        <dbReference type="SAM" id="MobiDB-lite"/>
    </source>
</evidence>